<sequence>MKILFEYDEKEYLPISTISVIGDFNDYNPEKGNMVKDNNTWKLSYDIEPGEHRYKFLINGNLKLNDPMANIYLPDENEELWSTIMINDKNERLYNNAQYTVHIDKYNITSVINDDLNAINKKNFNIFLDEKVVTRFDFTNVTGLHTVTVAWYTPKGELFQTTDNNLFKPSEEDKPIRMWFWMDLKNNTQKYPYGTWKIKLFIDGEFILEDQFNLSEANAYSSKGKILY</sequence>
<dbReference type="InterPro" id="IPR014756">
    <property type="entry name" value="Ig_E-set"/>
</dbReference>
<name>A0A151B2R2_9CLOT</name>
<gene>
    <name evidence="2" type="ORF">CLTEP_18480</name>
</gene>
<proteinExistence type="predicted"/>
<accession>A0A151B2R2</accession>
<dbReference type="InterPro" id="IPR032640">
    <property type="entry name" value="AMPK1_CBM"/>
</dbReference>
<dbReference type="InterPro" id="IPR013783">
    <property type="entry name" value="Ig-like_fold"/>
</dbReference>
<dbReference type="AlphaFoldDB" id="A0A151B2R2"/>
<dbReference type="Pfam" id="PF16561">
    <property type="entry name" value="AMPK1_CBM"/>
    <property type="match status" value="1"/>
</dbReference>
<dbReference type="Proteomes" id="UP000075531">
    <property type="component" value="Unassembled WGS sequence"/>
</dbReference>
<dbReference type="SUPFAM" id="SSF81296">
    <property type="entry name" value="E set domains"/>
    <property type="match status" value="1"/>
</dbReference>
<feature type="domain" description="AMP-activated protein kinase glycogen-binding" evidence="1">
    <location>
        <begin position="17"/>
        <end position="87"/>
    </location>
</feature>
<evidence type="ECO:0000313" key="3">
    <source>
        <dbReference type="Proteomes" id="UP000075531"/>
    </source>
</evidence>
<evidence type="ECO:0000313" key="2">
    <source>
        <dbReference type="EMBL" id="KYH34195.1"/>
    </source>
</evidence>
<comment type="caution">
    <text evidence="2">The sequence shown here is derived from an EMBL/GenBank/DDBJ whole genome shotgun (WGS) entry which is preliminary data.</text>
</comment>
<organism evidence="2 3">
    <name type="scientific">Clostridium tepidiprofundi DSM 19306</name>
    <dbReference type="NCBI Taxonomy" id="1121338"/>
    <lineage>
        <taxon>Bacteria</taxon>
        <taxon>Bacillati</taxon>
        <taxon>Bacillota</taxon>
        <taxon>Clostridia</taxon>
        <taxon>Eubacteriales</taxon>
        <taxon>Clostridiaceae</taxon>
        <taxon>Clostridium</taxon>
    </lineage>
</organism>
<dbReference type="RefSeq" id="WP_066825749.1">
    <property type="nucleotide sequence ID" value="NZ_LTBA01000022.1"/>
</dbReference>
<dbReference type="Gene3D" id="2.60.40.10">
    <property type="entry name" value="Immunoglobulins"/>
    <property type="match status" value="1"/>
</dbReference>
<protein>
    <recommendedName>
        <fullName evidence="1">AMP-activated protein kinase glycogen-binding domain-containing protein</fullName>
    </recommendedName>
</protein>
<reference evidence="2 3" key="1">
    <citation type="submission" date="2016-02" db="EMBL/GenBank/DDBJ databases">
        <title>Genome sequence of Clostridium tepidiprofundi DSM 19306.</title>
        <authorList>
            <person name="Poehlein A."/>
            <person name="Daniel R."/>
        </authorList>
    </citation>
    <scope>NUCLEOTIDE SEQUENCE [LARGE SCALE GENOMIC DNA]</scope>
    <source>
        <strain evidence="2 3">DSM 19306</strain>
    </source>
</reference>
<keyword evidence="3" id="KW-1185">Reference proteome</keyword>
<dbReference type="EMBL" id="LTBA01000022">
    <property type="protein sequence ID" value="KYH34195.1"/>
    <property type="molecule type" value="Genomic_DNA"/>
</dbReference>
<dbReference type="PATRIC" id="fig|1121338.3.peg.1893"/>
<dbReference type="OrthoDB" id="1715880at2"/>
<dbReference type="STRING" id="1121338.CLTEP_18480"/>
<evidence type="ECO:0000259" key="1">
    <source>
        <dbReference type="Pfam" id="PF16561"/>
    </source>
</evidence>